<evidence type="ECO:0000313" key="8">
    <source>
        <dbReference type="EMBL" id="APU68433.1"/>
    </source>
</evidence>
<comment type="pathway">
    <text evidence="2">Glycan biosynthesis; alginate biosynthesis.</text>
</comment>
<dbReference type="STRING" id="1229726.GRFL_1709"/>
<sequence>MSGIYRDFKRPGSNLFYDTFYYPNENDPSYVVEEELSRVPRETNLVTDDYGNRNNKIYEDLDIMLCGDSFSSLVMLRQDETIHQQINDLSNLRANSIRVKGVFGFDNNLNYISSRYAKPKLLVYEIVERNLPVIFGVDTSKTFHFNREKEFSDWKAVSGIKKFINEGLDLPTLRYFQYELLAEAQSFPRSKIDKDLYFLEGESAEVFSDAQISRIADQLQKMQKLTENNGIHFVFLPIPNKETIYYSKVPLPKRPDNLDRLYVEMDKRGIPYINVLEKLLDSKEQTYLRGDSHVNPHGSFLIASQVIDYYNSAF</sequence>
<dbReference type="AlphaFoldDB" id="A0A1L7I5I8"/>
<evidence type="ECO:0000256" key="5">
    <source>
        <dbReference type="ARBA" id="ARBA00022764"/>
    </source>
</evidence>
<protein>
    <recommendedName>
        <fullName evidence="7">AlgX/AlgJ SGNH hydrolase-like domain-containing protein</fullName>
    </recommendedName>
</protein>
<feature type="domain" description="AlgX/AlgJ SGNH hydrolase-like" evidence="7">
    <location>
        <begin position="198"/>
        <end position="308"/>
    </location>
</feature>
<dbReference type="Proteomes" id="UP000186230">
    <property type="component" value="Chromosome"/>
</dbReference>
<dbReference type="Pfam" id="PF16822">
    <property type="entry name" value="ALGX"/>
    <property type="match status" value="1"/>
</dbReference>
<proteinExistence type="predicted"/>
<dbReference type="KEGG" id="gfl:GRFL_1709"/>
<gene>
    <name evidence="8" type="ORF">GRFL_1709</name>
</gene>
<evidence type="ECO:0000256" key="4">
    <source>
        <dbReference type="ARBA" id="ARBA00022729"/>
    </source>
</evidence>
<evidence type="ECO:0000256" key="3">
    <source>
        <dbReference type="ARBA" id="ARBA00022679"/>
    </source>
</evidence>
<comment type="subcellular location">
    <subcellularLocation>
        <location evidence="1">Periplasm</location>
    </subcellularLocation>
</comment>
<keyword evidence="4" id="KW-0732">Signal</keyword>
<evidence type="ECO:0000259" key="7">
    <source>
        <dbReference type="Pfam" id="PF16822"/>
    </source>
</evidence>
<dbReference type="InterPro" id="IPR031811">
    <property type="entry name" value="ALGX/ALGJ_SGNH-like"/>
</dbReference>
<dbReference type="GO" id="GO:0016740">
    <property type="term" value="F:transferase activity"/>
    <property type="evidence" value="ECO:0007669"/>
    <property type="project" value="UniProtKB-KW"/>
</dbReference>
<evidence type="ECO:0000256" key="2">
    <source>
        <dbReference type="ARBA" id="ARBA00005182"/>
    </source>
</evidence>
<reference evidence="8 9" key="1">
    <citation type="submission" date="2016-07" db="EMBL/GenBank/DDBJ databases">
        <title>Multi-omics approach to identify versatile polysaccharide utilization systems of a marine flavobacterium Gramella flava.</title>
        <authorList>
            <person name="Tang K."/>
        </authorList>
    </citation>
    <scope>NUCLEOTIDE SEQUENCE [LARGE SCALE GENOMIC DNA]</scope>
    <source>
        <strain evidence="8 9">JLT2011</strain>
    </source>
</reference>
<keyword evidence="6" id="KW-0016">Alginate biosynthesis</keyword>
<keyword evidence="9" id="KW-1185">Reference proteome</keyword>
<evidence type="ECO:0000256" key="6">
    <source>
        <dbReference type="ARBA" id="ARBA00022841"/>
    </source>
</evidence>
<dbReference type="GO" id="GO:0042121">
    <property type="term" value="P:alginic acid biosynthetic process"/>
    <property type="evidence" value="ECO:0007669"/>
    <property type="project" value="UniProtKB-UniPathway"/>
</dbReference>
<accession>A0A1L7I5I8</accession>
<organism evidence="8 9">
    <name type="scientific">Christiangramia flava JLT2011</name>
    <dbReference type="NCBI Taxonomy" id="1229726"/>
    <lineage>
        <taxon>Bacteria</taxon>
        <taxon>Pseudomonadati</taxon>
        <taxon>Bacteroidota</taxon>
        <taxon>Flavobacteriia</taxon>
        <taxon>Flavobacteriales</taxon>
        <taxon>Flavobacteriaceae</taxon>
        <taxon>Christiangramia</taxon>
    </lineage>
</organism>
<dbReference type="EMBL" id="CP016359">
    <property type="protein sequence ID" value="APU68433.1"/>
    <property type="molecule type" value="Genomic_DNA"/>
</dbReference>
<dbReference type="GO" id="GO:0042597">
    <property type="term" value="C:periplasmic space"/>
    <property type="evidence" value="ECO:0007669"/>
    <property type="project" value="UniProtKB-SubCell"/>
</dbReference>
<evidence type="ECO:0000313" key="9">
    <source>
        <dbReference type="Proteomes" id="UP000186230"/>
    </source>
</evidence>
<dbReference type="RefSeq" id="WP_158091594.1">
    <property type="nucleotide sequence ID" value="NZ_AMRU01000001.1"/>
</dbReference>
<evidence type="ECO:0000256" key="1">
    <source>
        <dbReference type="ARBA" id="ARBA00004418"/>
    </source>
</evidence>
<name>A0A1L7I5I8_9FLAO</name>
<keyword evidence="3" id="KW-0808">Transferase</keyword>
<keyword evidence="5" id="KW-0574">Periplasm</keyword>
<dbReference type="UniPathway" id="UPA00286"/>